<feature type="domain" description="Protein kinase" evidence="8">
    <location>
        <begin position="49"/>
        <end position="299"/>
    </location>
</feature>
<comment type="caution">
    <text evidence="9">The sequence shown here is derived from an EMBL/GenBank/DDBJ whole genome shotgun (WGS) entry which is preliminary data.</text>
</comment>
<dbReference type="InterPro" id="IPR017441">
    <property type="entry name" value="Protein_kinase_ATP_BS"/>
</dbReference>
<dbReference type="PROSITE" id="PS00108">
    <property type="entry name" value="PROTEIN_KINASE_ST"/>
    <property type="match status" value="1"/>
</dbReference>
<gene>
    <name evidence="9" type="ORF">Ocin01_02117</name>
</gene>
<dbReference type="GO" id="GO:0000922">
    <property type="term" value="C:spindle pole"/>
    <property type="evidence" value="ECO:0007669"/>
    <property type="project" value="TreeGrafter"/>
</dbReference>
<dbReference type="InterPro" id="IPR000719">
    <property type="entry name" value="Prot_kinase_dom"/>
</dbReference>
<dbReference type="GO" id="GO:0004674">
    <property type="term" value="F:protein serine/threonine kinase activity"/>
    <property type="evidence" value="ECO:0007669"/>
    <property type="project" value="UniProtKB-KW"/>
</dbReference>
<dbReference type="GO" id="GO:0005634">
    <property type="term" value="C:nucleus"/>
    <property type="evidence" value="ECO:0007669"/>
    <property type="project" value="TreeGrafter"/>
</dbReference>
<keyword evidence="4 9" id="KW-0418">Kinase</keyword>
<dbReference type="InterPro" id="IPR008271">
    <property type="entry name" value="Ser/Thr_kinase_AS"/>
</dbReference>
<dbReference type="OrthoDB" id="408964at2759"/>
<dbReference type="Gene3D" id="3.30.200.20">
    <property type="entry name" value="Phosphorylase Kinase, domain 1"/>
    <property type="match status" value="1"/>
</dbReference>
<dbReference type="STRING" id="48709.A0A1D2NH13"/>
<evidence type="ECO:0000313" key="10">
    <source>
        <dbReference type="Proteomes" id="UP000094527"/>
    </source>
</evidence>
<evidence type="ECO:0000256" key="1">
    <source>
        <dbReference type="ARBA" id="ARBA00022527"/>
    </source>
</evidence>
<dbReference type="GO" id="GO:0007052">
    <property type="term" value="P:mitotic spindle organization"/>
    <property type="evidence" value="ECO:0007669"/>
    <property type="project" value="TreeGrafter"/>
</dbReference>
<proteinExistence type="inferred from homology"/>
<dbReference type="PANTHER" id="PTHR24345">
    <property type="entry name" value="SERINE/THREONINE-PROTEIN KINASE PLK"/>
    <property type="match status" value="1"/>
</dbReference>
<evidence type="ECO:0000259" key="8">
    <source>
        <dbReference type="PROSITE" id="PS50011"/>
    </source>
</evidence>
<evidence type="ECO:0000256" key="6">
    <source>
        <dbReference type="PROSITE-ProRule" id="PRU10141"/>
    </source>
</evidence>
<feature type="binding site" evidence="6">
    <location>
        <position position="82"/>
    </location>
    <ligand>
        <name>ATP</name>
        <dbReference type="ChEBI" id="CHEBI:30616"/>
    </ligand>
</feature>
<evidence type="ECO:0000256" key="7">
    <source>
        <dbReference type="RuleBase" id="RU000304"/>
    </source>
</evidence>
<keyword evidence="5 6" id="KW-0067">ATP-binding</keyword>
<dbReference type="InterPro" id="IPR036947">
    <property type="entry name" value="POLO_box_dom_sf"/>
</dbReference>
<dbReference type="PROSITE" id="PS50011">
    <property type="entry name" value="PROTEIN_KINASE_DOM"/>
    <property type="match status" value="1"/>
</dbReference>
<dbReference type="EMBL" id="LJIJ01000041">
    <property type="protein sequence ID" value="ODN04529.1"/>
    <property type="molecule type" value="Genomic_DNA"/>
</dbReference>
<evidence type="ECO:0000256" key="4">
    <source>
        <dbReference type="ARBA" id="ARBA00022777"/>
    </source>
</evidence>
<dbReference type="SUPFAM" id="SSF56112">
    <property type="entry name" value="Protein kinase-like (PK-like)"/>
    <property type="match status" value="1"/>
</dbReference>
<dbReference type="PANTHER" id="PTHR24345:SF0">
    <property type="entry name" value="CELL CYCLE SERINE_THREONINE-PROTEIN KINASE CDC5_MSD2"/>
    <property type="match status" value="1"/>
</dbReference>
<evidence type="ECO:0000313" key="9">
    <source>
        <dbReference type="EMBL" id="ODN04529.1"/>
    </source>
</evidence>
<dbReference type="InterPro" id="IPR011009">
    <property type="entry name" value="Kinase-like_dom_sf"/>
</dbReference>
<evidence type="ECO:0000256" key="3">
    <source>
        <dbReference type="ARBA" id="ARBA00022741"/>
    </source>
</evidence>
<dbReference type="Proteomes" id="UP000094527">
    <property type="component" value="Unassembled WGS sequence"/>
</dbReference>
<evidence type="ECO:0000256" key="5">
    <source>
        <dbReference type="ARBA" id="ARBA00022840"/>
    </source>
</evidence>
<comment type="similarity">
    <text evidence="7">Belongs to the protein kinase superfamily.</text>
</comment>
<accession>A0A1D2NH13</accession>
<name>A0A1D2NH13_ORCCI</name>
<dbReference type="Gene3D" id="3.30.1120.30">
    <property type="entry name" value="POLO box domain"/>
    <property type="match status" value="1"/>
</dbReference>
<keyword evidence="1 7" id="KW-0723">Serine/threonine-protein kinase</keyword>
<dbReference type="AlphaFoldDB" id="A0A1D2NH13"/>
<dbReference type="FunFam" id="3.30.200.20:FF:000042">
    <property type="entry name" value="Aurora kinase A"/>
    <property type="match status" value="1"/>
</dbReference>
<protein>
    <submittedName>
        <fullName evidence="9">Serine/threonine-protein kinase PLK1</fullName>
    </submittedName>
</protein>
<evidence type="ECO:0000256" key="2">
    <source>
        <dbReference type="ARBA" id="ARBA00022679"/>
    </source>
</evidence>
<dbReference type="GO" id="GO:0000776">
    <property type="term" value="C:kinetochore"/>
    <property type="evidence" value="ECO:0007669"/>
    <property type="project" value="TreeGrafter"/>
</dbReference>
<dbReference type="GO" id="GO:0005524">
    <property type="term" value="F:ATP binding"/>
    <property type="evidence" value="ECO:0007669"/>
    <property type="project" value="UniProtKB-UniRule"/>
</dbReference>
<keyword evidence="2" id="KW-0808">Transferase</keyword>
<dbReference type="SMART" id="SM00220">
    <property type="entry name" value="S_TKc"/>
    <property type="match status" value="1"/>
</dbReference>
<organism evidence="9 10">
    <name type="scientific">Orchesella cincta</name>
    <name type="common">Springtail</name>
    <name type="synonym">Podura cincta</name>
    <dbReference type="NCBI Taxonomy" id="48709"/>
    <lineage>
        <taxon>Eukaryota</taxon>
        <taxon>Metazoa</taxon>
        <taxon>Ecdysozoa</taxon>
        <taxon>Arthropoda</taxon>
        <taxon>Hexapoda</taxon>
        <taxon>Collembola</taxon>
        <taxon>Entomobryomorpha</taxon>
        <taxon>Entomobryoidea</taxon>
        <taxon>Orchesellidae</taxon>
        <taxon>Orchesellinae</taxon>
        <taxon>Orchesella</taxon>
    </lineage>
</organism>
<sequence length="462" mass="52573">MLLKGENNSILKSTPKPGLFRLAWTREGIEGENGIYEIVDLSGSCEVKYFRGRYLGKGGYAKCYEVTQDISNKVLACKIVRKNLHLREPYQENREVMIHQSVKHPYVVDFHSYFEDDRFMYIILELCEKQSLLQLSNKRGAVTEPEARYFLRQICEGVMYLHEDENVIHQDLKLGNIFITSGMNLKIGDFGLAMELDRFECKQVGTPNYIAPEVVKRTGHGIKADMWSIGCILYTLLIGKPPFETGSLKQTLTKIKACDFEIPKGSNLSPEATRLILQLIQLDPSKRPTAREILMDDFITQGFIPDSLPALSLTEAPPFPSAEDQARLVLARKCAYTVSRLPKLYTTWFQTSRSVLLAFPNGTFQTINFSTQRKILLRPAMDAVAVSVLDSGQPKRSYKLDYTSITRKCAHVITIDLEYSVNNAEIVKPDRKLVKQLLSMKAEMNSLEKKILFKLLWLGTFC</sequence>
<dbReference type="Pfam" id="PF00069">
    <property type="entry name" value="Pkinase"/>
    <property type="match status" value="1"/>
</dbReference>
<dbReference type="Gene3D" id="1.10.510.10">
    <property type="entry name" value="Transferase(Phosphotransferase) domain 1"/>
    <property type="match status" value="1"/>
</dbReference>
<keyword evidence="10" id="KW-1185">Reference proteome</keyword>
<keyword evidence="3 6" id="KW-0547">Nucleotide-binding</keyword>
<reference evidence="9 10" key="1">
    <citation type="journal article" date="2016" name="Genome Biol. Evol.">
        <title>Gene Family Evolution Reflects Adaptation to Soil Environmental Stressors in the Genome of the Collembolan Orchesella cincta.</title>
        <authorList>
            <person name="Faddeeva-Vakhrusheva A."/>
            <person name="Derks M.F."/>
            <person name="Anvar S.Y."/>
            <person name="Agamennone V."/>
            <person name="Suring W."/>
            <person name="Smit S."/>
            <person name="van Straalen N.M."/>
            <person name="Roelofs D."/>
        </authorList>
    </citation>
    <scope>NUCLEOTIDE SEQUENCE [LARGE SCALE GENOMIC DNA]</scope>
    <source>
        <tissue evidence="9">Mixed pool</tissue>
    </source>
</reference>
<dbReference type="PROSITE" id="PS00107">
    <property type="entry name" value="PROTEIN_KINASE_ATP"/>
    <property type="match status" value="1"/>
</dbReference>
<dbReference type="GO" id="GO:0005737">
    <property type="term" value="C:cytoplasm"/>
    <property type="evidence" value="ECO:0007669"/>
    <property type="project" value="TreeGrafter"/>
</dbReference>